<dbReference type="Gene3D" id="3.40.190.10">
    <property type="entry name" value="Periplasmic binding protein-like II"/>
    <property type="match status" value="2"/>
</dbReference>
<dbReference type="GO" id="GO:0003700">
    <property type="term" value="F:DNA-binding transcription factor activity"/>
    <property type="evidence" value="ECO:0007669"/>
    <property type="project" value="InterPro"/>
</dbReference>
<keyword evidence="2" id="KW-0805">Transcription regulation</keyword>
<protein>
    <submittedName>
        <fullName evidence="6">HTH-type transcriptional regulator YjiE</fullName>
    </submittedName>
</protein>
<gene>
    <name evidence="6" type="primary">yjiE_1</name>
    <name evidence="6" type="ORF">TRP8649_02284</name>
</gene>
<proteinExistence type="inferred from homology"/>
<accession>A0A238JC53</accession>
<dbReference type="PANTHER" id="PTHR30126:SF2">
    <property type="entry name" value="HTH-TYPE TRANSCRIPTIONAL REGULATOR YJIE"/>
    <property type="match status" value="1"/>
</dbReference>
<dbReference type="EMBL" id="FXXP01000002">
    <property type="protein sequence ID" value="SMX28169.1"/>
    <property type="molecule type" value="Genomic_DNA"/>
</dbReference>
<evidence type="ECO:0000313" key="7">
    <source>
        <dbReference type="Proteomes" id="UP000225972"/>
    </source>
</evidence>
<name>A0A238JC53_9RHOB</name>
<organism evidence="6 7">
    <name type="scientific">Pelagimonas phthalicica</name>
    <dbReference type="NCBI Taxonomy" id="1037362"/>
    <lineage>
        <taxon>Bacteria</taxon>
        <taxon>Pseudomonadati</taxon>
        <taxon>Pseudomonadota</taxon>
        <taxon>Alphaproteobacteria</taxon>
        <taxon>Rhodobacterales</taxon>
        <taxon>Roseobacteraceae</taxon>
        <taxon>Pelagimonas</taxon>
    </lineage>
</organism>
<dbReference type="Gene3D" id="1.10.10.10">
    <property type="entry name" value="Winged helix-like DNA-binding domain superfamily/Winged helix DNA-binding domain"/>
    <property type="match status" value="1"/>
</dbReference>
<sequence length="302" mass="34203">MDVRWLEDFLALVDLRNFTRAAEFRNVSQAAFSRRIQSLEQWLGTPLVIKGASPVRLTDAGEQFRDSARIAVERLFEARSSIRASQFDVMTQVRIAMPSVLARSEFKRILDAFGDRNRSSFSVIVGATSDVVARYLAGDADILFTHDCPAIPVHDNLTQHRRLHIRKDVFQPYASKDPARRDRFDFPGSKSRPVPLITYSQKAYFTRLFEHLLDRNKGALPYKQRVQCDMSDVLKEVIASGYGIGWLPQSAVEPLDTAPISAIGGPEWRLEIDICAFRPQKTLSPNIEKVWTMLEQSTAFAA</sequence>
<dbReference type="SUPFAM" id="SSF53850">
    <property type="entry name" value="Periplasmic binding protein-like II"/>
    <property type="match status" value="1"/>
</dbReference>
<dbReference type="InterPro" id="IPR000847">
    <property type="entry name" value="LysR_HTH_N"/>
</dbReference>
<dbReference type="CDD" id="cd05466">
    <property type="entry name" value="PBP2_LTTR_substrate"/>
    <property type="match status" value="1"/>
</dbReference>
<keyword evidence="4" id="KW-0804">Transcription</keyword>
<dbReference type="OrthoDB" id="528082at2"/>
<dbReference type="SUPFAM" id="SSF46785">
    <property type="entry name" value="Winged helix' DNA-binding domain"/>
    <property type="match status" value="1"/>
</dbReference>
<dbReference type="AlphaFoldDB" id="A0A238JC53"/>
<dbReference type="InterPro" id="IPR005119">
    <property type="entry name" value="LysR_subst-bd"/>
</dbReference>
<dbReference type="RefSeq" id="WP_099245314.1">
    <property type="nucleotide sequence ID" value="NZ_FXXP01000002.1"/>
</dbReference>
<dbReference type="InterPro" id="IPR036390">
    <property type="entry name" value="WH_DNA-bd_sf"/>
</dbReference>
<feature type="domain" description="HTH lysR-type" evidence="5">
    <location>
        <begin position="1"/>
        <end position="58"/>
    </location>
</feature>
<evidence type="ECO:0000256" key="3">
    <source>
        <dbReference type="ARBA" id="ARBA00023125"/>
    </source>
</evidence>
<evidence type="ECO:0000259" key="5">
    <source>
        <dbReference type="PROSITE" id="PS50931"/>
    </source>
</evidence>
<comment type="similarity">
    <text evidence="1">Belongs to the LysR transcriptional regulatory family.</text>
</comment>
<dbReference type="InterPro" id="IPR036388">
    <property type="entry name" value="WH-like_DNA-bd_sf"/>
</dbReference>
<keyword evidence="3" id="KW-0238">DNA-binding</keyword>
<reference evidence="7" key="1">
    <citation type="submission" date="2017-05" db="EMBL/GenBank/DDBJ databases">
        <authorList>
            <person name="Rodrigo-Torres L."/>
            <person name="Arahal R. D."/>
            <person name="Lucena T."/>
        </authorList>
    </citation>
    <scope>NUCLEOTIDE SEQUENCE [LARGE SCALE GENOMIC DNA]</scope>
    <source>
        <strain evidence="7">CECT 8649</strain>
    </source>
</reference>
<evidence type="ECO:0000256" key="4">
    <source>
        <dbReference type="ARBA" id="ARBA00023163"/>
    </source>
</evidence>
<dbReference type="PRINTS" id="PR00039">
    <property type="entry name" value="HTHLYSR"/>
</dbReference>
<dbReference type="Pfam" id="PF03466">
    <property type="entry name" value="LysR_substrate"/>
    <property type="match status" value="1"/>
</dbReference>
<evidence type="ECO:0000256" key="1">
    <source>
        <dbReference type="ARBA" id="ARBA00009437"/>
    </source>
</evidence>
<dbReference type="PANTHER" id="PTHR30126">
    <property type="entry name" value="HTH-TYPE TRANSCRIPTIONAL REGULATOR"/>
    <property type="match status" value="1"/>
</dbReference>
<dbReference type="Pfam" id="PF00126">
    <property type="entry name" value="HTH_1"/>
    <property type="match status" value="1"/>
</dbReference>
<dbReference type="PROSITE" id="PS50931">
    <property type="entry name" value="HTH_LYSR"/>
    <property type="match status" value="1"/>
</dbReference>
<keyword evidence="7" id="KW-1185">Reference proteome</keyword>
<dbReference type="GO" id="GO:0000976">
    <property type="term" value="F:transcription cis-regulatory region binding"/>
    <property type="evidence" value="ECO:0007669"/>
    <property type="project" value="TreeGrafter"/>
</dbReference>
<dbReference type="Proteomes" id="UP000225972">
    <property type="component" value="Unassembled WGS sequence"/>
</dbReference>
<evidence type="ECO:0000256" key="2">
    <source>
        <dbReference type="ARBA" id="ARBA00023015"/>
    </source>
</evidence>
<evidence type="ECO:0000313" key="6">
    <source>
        <dbReference type="EMBL" id="SMX28169.1"/>
    </source>
</evidence>